<dbReference type="Gene3D" id="3.40.50.410">
    <property type="entry name" value="von Willebrand factor, type A domain"/>
    <property type="match status" value="1"/>
</dbReference>
<dbReference type="InterPro" id="IPR002035">
    <property type="entry name" value="VWF_A"/>
</dbReference>
<dbReference type="CDD" id="cd00198">
    <property type="entry name" value="vWFA"/>
    <property type="match status" value="1"/>
</dbReference>
<dbReference type="PIRSF" id="PIRSF010256">
    <property type="entry name" value="CoxE_vWa"/>
    <property type="match status" value="1"/>
</dbReference>
<dbReference type="InterPro" id="IPR011195">
    <property type="entry name" value="UCP010256"/>
</dbReference>
<reference evidence="3" key="1">
    <citation type="submission" date="2020-05" db="EMBL/GenBank/DDBJ databases">
        <authorList>
            <person name="Chiriac C."/>
            <person name="Salcher M."/>
            <person name="Ghai R."/>
            <person name="Kavagutti S V."/>
        </authorList>
    </citation>
    <scope>NUCLEOTIDE SEQUENCE</scope>
</reference>
<gene>
    <name evidence="3" type="ORF">UFOPK4234_00947</name>
</gene>
<dbReference type="EMBL" id="CAFBQA010000050">
    <property type="protein sequence ID" value="CAB5039383.1"/>
    <property type="molecule type" value="Genomic_DNA"/>
</dbReference>
<protein>
    <submittedName>
        <fullName evidence="3">Unannotated protein</fullName>
    </submittedName>
</protein>
<dbReference type="InterPro" id="IPR036465">
    <property type="entry name" value="vWFA_dom_sf"/>
</dbReference>
<dbReference type="PANTHER" id="PTHR39338">
    <property type="entry name" value="BLL5662 PROTEIN-RELATED"/>
    <property type="match status" value="1"/>
</dbReference>
<dbReference type="SUPFAM" id="SSF53300">
    <property type="entry name" value="vWA-like"/>
    <property type="match status" value="1"/>
</dbReference>
<dbReference type="Pfam" id="PF05762">
    <property type="entry name" value="VWA_CoxE"/>
    <property type="match status" value="1"/>
</dbReference>
<dbReference type="SMART" id="SM00327">
    <property type="entry name" value="VWA"/>
    <property type="match status" value="1"/>
</dbReference>
<dbReference type="InterPro" id="IPR008912">
    <property type="entry name" value="Uncharacterised_CoxE"/>
</dbReference>
<proteinExistence type="predicted"/>
<accession>A0A6J7SE30</accession>
<evidence type="ECO:0000259" key="2">
    <source>
        <dbReference type="SMART" id="SM00327"/>
    </source>
</evidence>
<feature type="region of interest" description="Disordered" evidence="1">
    <location>
        <begin position="101"/>
        <end position="144"/>
    </location>
</feature>
<name>A0A6J7SE30_9ZZZZ</name>
<feature type="domain" description="VWFA" evidence="2">
    <location>
        <begin position="231"/>
        <end position="399"/>
    </location>
</feature>
<sequence length="415" mass="45718">MKWPRRRALSGLLVADLAAIAASLGEVLHRSGIPATPERQARFAASVVDIAPGTLDELYWIGRITLVSDREQIEIYDKVFNQVFRGIINFDEYLRKSQKPVSMNSKHADESQPAATGSGDRKEGDDSAGSSATPGELLDESEAGEDPSILAAVSEIELLRERSFAECSQDELNLIAALVAKLPLVPPRRASRRSARSNHGNELDMRTTLRKSRATGGDPILLEMKKPKLRPRRVVLIADVSGSMEPYARVYMHLMRGAVLALHAEAFVFATRLTRLTRFIGQGKPDQAYKKVAENTPDWSGGTRIGKALLAFVRDHGQRGVARGAVVVIVSDGWEIDDPLYIEQAMSRLSRLAHHIIWVNPRKASSNYEPLVRGMSAALPYVDTFVSGHSLRAIQEVLDAIHRATDSTSIHRHVA</sequence>
<evidence type="ECO:0000313" key="3">
    <source>
        <dbReference type="EMBL" id="CAB5039383.1"/>
    </source>
</evidence>
<organism evidence="3">
    <name type="scientific">freshwater metagenome</name>
    <dbReference type="NCBI Taxonomy" id="449393"/>
    <lineage>
        <taxon>unclassified sequences</taxon>
        <taxon>metagenomes</taxon>
        <taxon>ecological metagenomes</taxon>
    </lineage>
</organism>
<dbReference type="AlphaFoldDB" id="A0A6J7SE30"/>
<dbReference type="PANTHER" id="PTHR39338:SF6">
    <property type="entry name" value="BLL5662 PROTEIN"/>
    <property type="match status" value="1"/>
</dbReference>
<evidence type="ECO:0000256" key="1">
    <source>
        <dbReference type="SAM" id="MobiDB-lite"/>
    </source>
</evidence>